<dbReference type="Gene3D" id="3.30.420.180">
    <property type="entry name" value="CobE/GbiG C-terminal domain"/>
    <property type="match status" value="1"/>
</dbReference>
<dbReference type="InterPro" id="IPR036518">
    <property type="entry name" value="CobE/GbiG_C_sf"/>
</dbReference>
<dbReference type="AlphaFoldDB" id="A0AA45C9A1"/>
<dbReference type="SUPFAM" id="SSF159664">
    <property type="entry name" value="CobE/GbiG C-terminal domain-like"/>
    <property type="match status" value="1"/>
</dbReference>
<evidence type="ECO:0000259" key="1">
    <source>
        <dbReference type="Pfam" id="PF01890"/>
    </source>
</evidence>
<dbReference type="Pfam" id="PF11760">
    <property type="entry name" value="CbiG_N"/>
    <property type="match status" value="1"/>
</dbReference>
<dbReference type="Gene3D" id="3.40.50.11220">
    <property type="match status" value="1"/>
</dbReference>
<feature type="domain" description="Cobalamin synthesis G N-terminal" evidence="2">
    <location>
        <begin position="34"/>
        <end position="113"/>
    </location>
</feature>
<dbReference type="SUPFAM" id="SSF159672">
    <property type="entry name" value="CbiG N-terminal domain-like"/>
    <property type="match status" value="1"/>
</dbReference>
<dbReference type="InterPro" id="IPR038029">
    <property type="entry name" value="GbiG_N_sf"/>
</dbReference>
<dbReference type="Pfam" id="PF01890">
    <property type="entry name" value="CbiG_C"/>
    <property type="match status" value="1"/>
</dbReference>
<sequence length="329" mass="38260">MKICLISIRKIKIPRFFNELNIFEIKKGSLKEKIKMAFDFFDSIIFIGSSGIVVRMISDFLKDKTTDPSIFVYDEKFKNLTLLCGSHMAGGHRIGELLSINSNSNFVYTTSTDINGLTGLDLFCRDNNLFVEKKHILYINNYILNNQYLPVSKDFKNFYIPKNFKISENPIIYLDREDKNISLFSKKYTLGIGFHKNTDFKTLNKEFHETVPKYFLNRINNVASIEKKWNTKTFHRFLRLNNIYNSNSFTSNSLNKAARFLNIKGNEYVKRATNAIAVSEPSAFLGSFNGNKVFEGKNNNSKFVIYEISAPLWRLNNYKIEEVPEVFYE</sequence>
<dbReference type="GO" id="GO:0009236">
    <property type="term" value="P:cobalamin biosynthetic process"/>
    <property type="evidence" value="ECO:0007669"/>
    <property type="project" value="InterPro"/>
</dbReference>
<dbReference type="PANTHER" id="PTHR37477">
    <property type="entry name" value="COBALT-PRECORRIN-5A HYDROLASE"/>
    <property type="match status" value="1"/>
</dbReference>
<comment type="caution">
    <text evidence="3">The sequence shown here is derived from an EMBL/GenBank/DDBJ whole genome shotgun (WGS) entry which is preliminary data.</text>
</comment>
<protein>
    <submittedName>
        <fullName evidence="3">Cobalt-precorrin 5A acetaldehyde-lyase</fullName>
    </submittedName>
</protein>
<dbReference type="EMBL" id="QGGI01000001">
    <property type="protein sequence ID" value="PWJ96664.1"/>
    <property type="molecule type" value="Genomic_DNA"/>
</dbReference>
<keyword evidence="4" id="KW-1185">Reference proteome</keyword>
<dbReference type="InterPro" id="IPR002750">
    <property type="entry name" value="CobE/GbiG_C"/>
</dbReference>
<gene>
    <name evidence="3" type="ORF">C7380_101239</name>
</gene>
<dbReference type="Proteomes" id="UP000245921">
    <property type="component" value="Unassembled WGS sequence"/>
</dbReference>
<evidence type="ECO:0000259" key="2">
    <source>
        <dbReference type="Pfam" id="PF11760"/>
    </source>
</evidence>
<reference evidence="3 4" key="1">
    <citation type="submission" date="2018-05" db="EMBL/GenBank/DDBJ databases">
        <title>Genomic Encyclopedia of Type Strains, Phase IV (KMG-IV): sequencing the most valuable type-strain genomes for metagenomic binning, comparative biology and taxonomic classification.</title>
        <authorList>
            <person name="Goeker M."/>
        </authorList>
    </citation>
    <scope>NUCLEOTIDE SEQUENCE [LARGE SCALE GENOMIC DNA]</scope>
    <source>
        <strain evidence="3 4">DSM 24906</strain>
    </source>
</reference>
<dbReference type="RefSeq" id="WP_109603651.1">
    <property type="nucleotide sequence ID" value="NZ_QGGI01000001.1"/>
</dbReference>
<evidence type="ECO:0000313" key="3">
    <source>
        <dbReference type="EMBL" id="PWJ96664.1"/>
    </source>
</evidence>
<evidence type="ECO:0000313" key="4">
    <source>
        <dbReference type="Proteomes" id="UP000245921"/>
    </source>
</evidence>
<dbReference type="InterPro" id="IPR021744">
    <property type="entry name" value="CbiG_N"/>
</dbReference>
<organism evidence="3 4">
    <name type="scientific">Oceanotoga teriensis</name>
    <dbReference type="NCBI Taxonomy" id="515440"/>
    <lineage>
        <taxon>Bacteria</taxon>
        <taxon>Thermotogati</taxon>
        <taxon>Thermotogota</taxon>
        <taxon>Thermotogae</taxon>
        <taxon>Petrotogales</taxon>
        <taxon>Petrotogaceae</taxon>
        <taxon>Oceanotoga</taxon>
    </lineage>
</organism>
<feature type="domain" description="CobE/GbiG C-terminal" evidence="1">
    <location>
        <begin position="189"/>
        <end position="290"/>
    </location>
</feature>
<accession>A0AA45C9A1</accession>
<dbReference type="InterPro" id="IPR052553">
    <property type="entry name" value="CbiG_hydrolase"/>
</dbReference>
<proteinExistence type="predicted"/>
<dbReference type="PANTHER" id="PTHR37477:SF1">
    <property type="entry name" value="COBALT-PRECORRIN-5A HYDROLASE"/>
    <property type="match status" value="1"/>
</dbReference>
<name>A0AA45C9A1_9BACT</name>